<dbReference type="ExpressionAtlas" id="O49395">
    <property type="expression patterns" value="baseline and differential"/>
</dbReference>
<reference key="2">
    <citation type="journal article" date="1999" name="Nature">
        <title>Sequence and analysis of chromosome 4 of the plant Arabidopsis thaliana.</title>
        <authorList>
            <consortium name="EU"/>
            <consortium name="CSHL and WU Arabidopsis Sequencing Project"/>
            <person name="Mayer K."/>
            <person name="Schuller C."/>
            <person name="Wambutt R."/>
            <person name="Murphy G."/>
            <person name="Volckaert G."/>
            <person name="Pohl T."/>
            <person name="Dusterhoft A."/>
            <person name="Stiekema W."/>
            <person name="Entian K.D."/>
            <person name="Terryn N."/>
            <person name="Harris B."/>
            <person name="Ansorge W."/>
            <person name="Brandt P."/>
            <person name="Grivell L."/>
            <person name="Rieger M."/>
            <person name="Weichselgartner M."/>
            <person name="de Simone V."/>
            <person name="Obermaier B."/>
            <person name="Mache R."/>
            <person name="Muller M."/>
            <person name="Kreis M."/>
            <person name="Delseny M."/>
            <person name="Puigdomenech P."/>
            <person name="Watson M."/>
            <person name="Schmidtheini T."/>
            <person name="Reichert B."/>
            <person name="Portatelle D."/>
            <person name="Perez-Alonso M."/>
            <person name="Boutry M."/>
            <person name="Bancroft I."/>
            <person name="Vos P."/>
            <person name="Hoheisel J."/>
            <person name="Zimmermann W."/>
            <person name="Wedler H."/>
            <person name="Ridley P."/>
            <person name="Langham S.A."/>
            <person name="McCullagh B."/>
            <person name="Bilham L."/>
            <person name="Robben J."/>
            <person name="Van der Schueren J."/>
            <person name="Grymonprez B."/>
            <person name="Chuang Y.J."/>
            <person name="Vandenbussche F."/>
            <person name="Braeken M."/>
            <person name="Weltjens I."/>
            <person name="Voet M."/>
            <person name="Bastiaens I."/>
            <person name="Aert R."/>
            <person name="Defoor E."/>
            <person name="Weitzenegger T."/>
            <person name="Bothe G."/>
            <person name="Ramsperger U."/>
            <person name="Hilbert H."/>
            <person name="Braun M."/>
            <person name="Holzer E."/>
            <person name="Brandt A."/>
            <person name="Peters S."/>
            <person name="van Staveren M."/>
            <person name="Dirske W."/>
            <person name="Mooijman P."/>
            <person name="Klein Lankhorst R."/>
            <person name="Rose M."/>
            <person name="Hauf J."/>
            <person name="Kotter P."/>
            <person name="Berneiser S."/>
            <person name="Hempel S."/>
            <person name="Feldpausch M."/>
            <person name="Lamberth S."/>
            <person name="Van den Daele H."/>
            <person name="De Keyser A."/>
            <person name="Buysshaert C."/>
            <person name="Gielen J."/>
            <person name="Villarroel R."/>
            <person name="De Clercq R."/>
            <person name="Van Montagu M."/>
            <person name="Rogers J."/>
            <person name="Cronin A."/>
            <person name="Quail M."/>
            <person name="Bray-Allen S."/>
            <person name="Clark L."/>
            <person name="Doggett J."/>
            <person name="Hall S."/>
            <person name="Kay M."/>
            <person name="Lennard N."/>
            <person name="McLay K."/>
            <person name="Mayes R."/>
            <person name="Pettett A."/>
            <person name="Rajandream M.A."/>
            <person name="Lyne M."/>
            <person name="Benes V."/>
            <person name="Rechmann S."/>
            <person name="Borkova D."/>
            <person name="Blocker H."/>
            <person name="Scharfe M."/>
            <person name="Grimm M."/>
            <person name="Lohnert T.H."/>
            <person name="Dose S."/>
            <person name="de Haan M."/>
            <person name="Maarse A."/>
            <person name="Schafer M."/>
            <person name="Muller-Auer S."/>
            <person name="Gabel C."/>
            <person name="Fuchs M."/>
            <person name="Fartmann B."/>
            <person name="Granderath K."/>
            <person name="Dauner D."/>
            <person name="Herzl A."/>
            <person name="Neumann S."/>
            <person name="Argiriou A."/>
            <person name="Vitale D."/>
            <person name="Liguori R."/>
            <person name="Piravandi E."/>
            <person name="Massenet O."/>
            <person name="Quigley F."/>
            <person name="Clabauld G."/>
            <person name="Mundlein A."/>
            <person name="Felber R."/>
            <person name="Schnabl S."/>
            <person name="Hiller R."/>
            <person name="Schmidt W."/>
            <person name="Lecharny A."/>
            <person name="Aubourg S."/>
            <person name="Chefdor F."/>
            <person name="Cooke R."/>
            <person name="Berger C."/>
            <person name="Montfort A."/>
            <person name="Casacuberta E."/>
            <person name="Gibbons T."/>
            <person name="Weber N."/>
            <person name="Vandenbol M."/>
            <person name="Bargues M."/>
            <person name="Terol J."/>
            <person name="Torres A."/>
            <person name="Perez-Perez A."/>
            <person name="Purnelle B."/>
            <person name="Bent E."/>
            <person name="Johnson S."/>
            <person name="Tacon D."/>
            <person name="Jesse T."/>
            <person name="Heijnen L."/>
            <person name="Schwarz S."/>
            <person name="Scholler P."/>
            <person name="Heber S."/>
            <person name="Francs P."/>
            <person name="Bielke C."/>
            <person name="Frishman D."/>
            <person name="Haase D."/>
            <person name="Lemcke K."/>
            <person name="Mewes H.W."/>
            <person name="Stocker S."/>
            <person name="Zaccaria P."/>
            <person name="Bevan M."/>
            <person name="Wilson R.K."/>
            <person name="de la Bastide M."/>
            <person name="Habermann K."/>
            <person name="Parnell L."/>
            <person name="Dedhia N."/>
            <person name="Gnoj L."/>
            <person name="Schutz K."/>
            <person name="Huang E."/>
            <person name="Spiegel L."/>
            <person name="Sehkon M."/>
            <person name="Murray J."/>
            <person name="Sheet P."/>
            <person name="Cordes M."/>
            <person name="Abu-Threideh J."/>
            <person name="Stoneking T."/>
            <person name="Kalicki J."/>
            <person name="Graves T."/>
            <person name="Harmon G."/>
            <person name="Edwards J."/>
            <person name="Latreille P."/>
            <person name="Courtney L."/>
            <person name="Cloud J."/>
            <person name="Abbott A."/>
            <person name="Scott K."/>
            <person name="Johnson D."/>
            <person name="Minx P."/>
            <person name="Bentley D."/>
            <person name="Fulton B."/>
            <person name="Miller N."/>
            <person name="Greco T."/>
            <person name="Kemp K."/>
            <person name="Kramer J."/>
            <person name="Fulton L."/>
            <person name="Mardis E."/>
            <person name="Dante M."/>
            <person name="Pepin K."/>
            <person name="Hillier L."/>
            <person name="Nelson J."/>
            <person name="Spieth J."/>
            <person name="Ryan E."/>
            <person name="Andrews S."/>
            <person name="Geisel C."/>
            <person name="Layman D."/>
            <person name="Du H."/>
            <person name="Ali J."/>
            <person name="Berghoff A."/>
            <person name="Jones K."/>
            <person name="Drone K."/>
            <person name="Cotton M."/>
            <person name="Joshu C."/>
            <person name="Antonoiu B."/>
            <person name="Zidanic M."/>
            <person name="Strong C."/>
            <person name="Sun H."/>
            <person name="Lamar B."/>
            <person name="Yordan C."/>
            <person name="Ma P."/>
            <person name="Zhong J."/>
            <person name="Preston R."/>
            <person name="Vil D."/>
            <person name="Shekher M."/>
            <person name="Matero A."/>
            <person name="Shah R."/>
            <person name="Swaby I.K."/>
            <person name="O'Shaughnessy A."/>
            <person name="Rodriguez M."/>
            <person name="Hoffmann J."/>
            <person name="Till S."/>
            <person name="Granat S."/>
            <person name="Shohdy N."/>
            <person name="Hasegawa A."/>
            <person name="Hameed A."/>
            <person name="Lodhi M."/>
            <person name="Johnson A."/>
            <person name="Chen E."/>
            <person name="Marra M."/>
            <person name="Martienssen R."/>
            <person name="McCombie W.R."/>
        </authorList>
    </citation>
    <scope>NUCLEOTIDE SEQUENCE [LARGE SCALE GENOMIC DNA]</scope>
    <source>
        <strain>cv. Columbia</strain>
    </source>
</reference>
<evidence type="ECO:0000313" key="3">
    <source>
        <dbReference type="EMBL" id="CAB79914.1"/>
    </source>
</evidence>
<accession>O49395</accession>
<reference evidence="2" key="3">
    <citation type="submission" date="1999-04" db="EMBL/GenBank/DDBJ databases">
        <authorList>
            <person name="EU Arabidopsis sequencing project"/>
        </authorList>
    </citation>
    <scope>NUCLEOTIDE SEQUENCE</scope>
</reference>
<feature type="compositionally biased region" description="Polar residues" evidence="1">
    <location>
        <begin position="60"/>
        <end position="69"/>
    </location>
</feature>
<reference evidence="2" key="1">
    <citation type="submission" date="1998-01" db="EMBL/GenBank/DDBJ databases">
        <authorList>
            <person name="Bevan M."/>
            <person name="Rose M."/>
            <person name="Hempel S."/>
            <person name="Entian K.-D."/>
            <person name="Hoheisel J."/>
            <person name="Mewes H.W."/>
            <person name="Mayer K.F.X."/>
            <person name="Schueller C."/>
        </authorList>
    </citation>
    <scope>NUCLEOTIDE SEQUENCE</scope>
</reference>
<dbReference type="TAIR" id="AT4G31960"/>
<protein>
    <submittedName>
        <fullName evidence="3">Uncharacterized protein AT4g31960</fullName>
    </submittedName>
    <submittedName>
        <fullName evidence="2">Uncharacterized protein F10N7.230</fullName>
    </submittedName>
</protein>
<evidence type="ECO:0000313" key="2">
    <source>
        <dbReference type="EMBL" id="CAA16593.1"/>
    </source>
</evidence>
<reference evidence="3" key="4">
    <citation type="submission" date="2000-03" db="EMBL/GenBank/DDBJ databases">
        <authorList>
            <person name="Rose M."/>
            <person name="Hempel S."/>
            <person name="Entian K.-D."/>
            <person name="Mewes H.W."/>
            <person name="Lemcke K."/>
            <person name="Mayer K.F.X."/>
        </authorList>
    </citation>
    <scope>NUCLEOTIDE SEQUENCE</scope>
</reference>
<feature type="compositionally biased region" description="Basic and acidic residues" evidence="1">
    <location>
        <begin position="47"/>
        <end position="57"/>
    </location>
</feature>
<dbReference type="PIR" id="T04649">
    <property type="entry name" value="T04649"/>
</dbReference>
<name>O49395_ARATH</name>
<dbReference type="AlphaFoldDB" id="O49395"/>
<reference evidence="3" key="5">
    <citation type="submission" date="2000-03" db="EMBL/GenBank/DDBJ databases">
        <authorList>
            <person name="Terryn N."/>
            <person name="Ardiles W."/>
            <person name="Buysshaert C."/>
            <person name="Dasseville R."/>
            <person name="De Clerck R."/>
            <person name="De Keyser A."/>
            <person name="Neyt P."/>
            <person name="Rouze P."/>
            <person name="Van Den Daele H."/>
            <person name="Villaroel R."/>
            <person name="Gielen J."/>
            <person name="Van Montagu M."/>
            <person name="Mewes H.W."/>
            <person name="Lemcke K."/>
            <person name="Mayer K.F.X."/>
        </authorList>
    </citation>
    <scope>NUCLEOTIDE SEQUENCE</scope>
</reference>
<dbReference type="EMBL" id="AL161580">
    <property type="protein sequence ID" value="CAB79914.1"/>
    <property type="molecule type" value="Genomic_DNA"/>
</dbReference>
<sequence>MTSTAPTSPSRSESRQLQDPFGEVETKTQNDSVVSNKDKGLLGQKPNDNKTIKELKPKSAVSSYISQRSIPPVQANKTRVDTRKRSVMKGCTDPIITTNRFDCLATCET</sequence>
<organism evidence="2">
    <name type="scientific">Arabidopsis thaliana</name>
    <name type="common">Mouse-ear cress</name>
    <dbReference type="NCBI Taxonomy" id="3702"/>
    <lineage>
        <taxon>Eukaryota</taxon>
        <taxon>Viridiplantae</taxon>
        <taxon>Streptophyta</taxon>
        <taxon>Embryophyta</taxon>
        <taxon>Tracheophyta</taxon>
        <taxon>Spermatophyta</taxon>
        <taxon>Magnoliopsida</taxon>
        <taxon>eudicotyledons</taxon>
        <taxon>Gunneridae</taxon>
        <taxon>Pentapetalae</taxon>
        <taxon>rosids</taxon>
        <taxon>malvids</taxon>
        <taxon>Brassicales</taxon>
        <taxon>Brassicaceae</taxon>
        <taxon>Camelineae</taxon>
        <taxon>Arabidopsis</taxon>
    </lineage>
</organism>
<evidence type="ECO:0000256" key="1">
    <source>
        <dbReference type="SAM" id="MobiDB-lite"/>
    </source>
</evidence>
<feature type="region of interest" description="Disordered" evidence="1">
    <location>
        <begin position="1"/>
        <end position="81"/>
    </location>
</feature>
<feature type="compositionally biased region" description="Polar residues" evidence="1">
    <location>
        <begin position="1"/>
        <end position="17"/>
    </location>
</feature>
<gene>
    <name evidence="2" type="primary">F10N7.230</name>
    <name evidence="3" type="ordered locus">At4g31960</name>
</gene>
<proteinExistence type="predicted"/>
<dbReference type="EMBL" id="AL021636">
    <property type="protein sequence ID" value="CAA16593.1"/>
    <property type="molecule type" value="Genomic_DNA"/>
</dbReference>